<dbReference type="GO" id="GO:0000166">
    <property type="term" value="F:nucleotide binding"/>
    <property type="evidence" value="ECO:0007669"/>
    <property type="project" value="UniProtKB-KW"/>
</dbReference>
<feature type="domain" description="GtfA extended beta-sheet meander" evidence="12">
    <location>
        <begin position="95"/>
        <end position="191"/>
    </location>
</feature>
<name>A0A0I6VCP1_STREE</name>
<dbReference type="HAMAP" id="MF_01472">
    <property type="entry name" value="GtfA"/>
    <property type="match status" value="1"/>
</dbReference>
<dbReference type="AlphaFoldDB" id="A0A0I6VCP1"/>
<dbReference type="SMR" id="A0A0I6VCP1"/>
<evidence type="ECO:0000259" key="12">
    <source>
        <dbReference type="Pfam" id="PF22145"/>
    </source>
</evidence>
<evidence type="ECO:0000256" key="5">
    <source>
        <dbReference type="ARBA" id="ARBA00022490"/>
    </source>
</evidence>
<evidence type="ECO:0000256" key="9">
    <source>
        <dbReference type="ARBA" id="ARBA00023136"/>
    </source>
</evidence>
<evidence type="ECO:0000256" key="8">
    <source>
        <dbReference type="ARBA" id="ARBA00022741"/>
    </source>
</evidence>
<dbReference type="NCBIfam" id="TIGR02918">
    <property type="entry name" value="accessory Sec system glycosyltransferase GtfA"/>
    <property type="match status" value="1"/>
</dbReference>
<comment type="catalytic activity">
    <reaction evidence="10 11">
        <text>L-seryl-[protein] + UDP-N-acetyl-alpha-D-glucosamine = 3-O-[N-acetyl-alpha-D-glucosaminyl]-L-seryl-[protein] + UDP + H(+)</text>
        <dbReference type="Rhea" id="RHEA:59872"/>
        <dbReference type="Rhea" id="RHEA-COMP:9863"/>
        <dbReference type="Rhea" id="RHEA-COMP:15471"/>
        <dbReference type="ChEBI" id="CHEBI:15378"/>
        <dbReference type="ChEBI" id="CHEBI:29999"/>
        <dbReference type="ChEBI" id="CHEBI:57705"/>
        <dbReference type="ChEBI" id="CHEBI:58223"/>
        <dbReference type="ChEBI" id="CHEBI:143279"/>
    </reaction>
</comment>
<keyword evidence="5 11" id="KW-0963">Cytoplasm</keyword>
<evidence type="ECO:0000256" key="4">
    <source>
        <dbReference type="ARBA" id="ARBA00022475"/>
    </source>
</evidence>
<evidence type="ECO:0000256" key="10">
    <source>
        <dbReference type="ARBA" id="ARBA00052053"/>
    </source>
</evidence>
<sequence>MTIYNINLGIGWASSGVEYAQAYRAGVFRKLNLSSKFIFTDMILADNIQHLTANIGFDDNQVIWLYNHFTDIKIAPTSVTVDDVLAYFGGEESHREKNGKVLRVFFFDQDKFVTCYLVDENKDLVQHAEYVFKGNLIRKDYFSYTRYCSEYFAPKDNVAVLYQRTFYNEDGTPVYDILMNQGKEEVYHFKDKIFYGKQAFVRAFMKSLNLNKSDLVILDRETGIGQVVFEEAQTAHLAVVVHAEHYSENATNEDYILWNNYYDYQFTNADKVDFFIVSTDRQNEVLQEQFAKYTQHQPKIVTIPVGSIDSLTDSSQGRKPFSLITASRLAKEKHIDWLVKAVIEAHKELPELTFDIYGSGGEDSLLREIIANHQAEDYIQLKGHAELSQIYSQYEVYLTASTSEGFGLTLMEAIGSGLPLIGFDVPYGNQTFIEDGQNGYLIPSSSDHVEDQIKQAYAAKICQLYQENRLEAMRAYSYQIAEGFLTKEILEKWKKTVEEVLHD</sequence>
<dbReference type="EMBL" id="CKLF01000005">
    <property type="protein sequence ID" value="CIV11815.1"/>
    <property type="molecule type" value="Genomic_DNA"/>
</dbReference>
<keyword evidence="4 11" id="KW-1003">Cell membrane</keyword>
<dbReference type="GO" id="GO:0017122">
    <property type="term" value="C:protein N-acetylglucosaminyltransferase complex"/>
    <property type="evidence" value="ECO:0007669"/>
    <property type="project" value="UniProtKB-UniRule"/>
</dbReference>
<dbReference type="InterPro" id="IPR014267">
    <property type="entry name" value="GtfA"/>
</dbReference>
<comment type="subunit">
    <text evidence="11">Forms a heterotetramer with 2 subunits each of GtfA and GtfB. Part of the accessory SecA2/SecY2 protein translocation apparatus.</text>
</comment>
<dbReference type="PANTHER" id="PTHR12526:SF629">
    <property type="entry name" value="TEICHURONIC ACID BIOSYNTHESIS GLYCOSYLTRANSFERASE TUAH-RELATED"/>
    <property type="match status" value="1"/>
</dbReference>
<dbReference type="Gene3D" id="3.40.50.2000">
    <property type="entry name" value="Glycogen Phosphorylase B"/>
    <property type="match status" value="2"/>
</dbReference>
<comment type="caution">
    <text evidence="13">The sequence shown here is derived from an EMBL/GenBank/DDBJ whole genome shotgun (WGS) entry which is preliminary data.</text>
</comment>
<dbReference type="GO" id="GO:0005737">
    <property type="term" value="C:cytoplasm"/>
    <property type="evidence" value="ECO:0007669"/>
    <property type="project" value="UniProtKB-SubCell"/>
</dbReference>
<comment type="function">
    <text evidence="11">Required for polymorphic O-glycosylation of the serine-rich repeat protein in this bacteria. Catalyzes the first step in glycosylation by transferring N-acetylglucosamine from UDP-GlcNAc to serine residues in the substrate protein. Part of the accessory SecA2/SecY2 system specifically required to export serine-rich repeat cell wall proteins usually encoded upstream in the same operon.</text>
</comment>
<dbReference type="Pfam" id="PF22145">
    <property type="entry name" value="GtfA_EBD"/>
    <property type="match status" value="1"/>
</dbReference>
<feature type="binding site" evidence="11">
    <location>
        <begin position="404"/>
        <end position="407"/>
    </location>
    <ligand>
        <name>N-acetyl-D-glucosamine</name>
        <dbReference type="ChEBI" id="CHEBI:506227"/>
    </ligand>
</feature>
<dbReference type="SUPFAM" id="SSF53756">
    <property type="entry name" value="UDP-Glycosyltransferase/glycogen phosphorylase"/>
    <property type="match status" value="1"/>
</dbReference>
<feature type="binding site" evidence="11">
    <location>
        <position position="242"/>
    </location>
    <ligand>
        <name>N-acetyl-D-glucosamine</name>
        <dbReference type="ChEBI" id="CHEBI:506227"/>
    </ligand>
</feature>
<dbReference type="PANTHER" id="PTHR12526">
    <property type="entry name" value="GLYCOSYLTRANSFERASE"/>
    <property type="match status" value="1"/>
</dbReference>
<organism evidence="13 14">
    <name type="scientific">Streptococcus pneumoniae</name>
    <dbReference type="NCBI Taxonomy" id="1313"/>
    <lineage>
        <taxon>Bacteria</taxon>
        <taxon>Bacillati</taxon>
        <taxon>Bacillota</taxon>
        <taxon>Bacilli</taxon>
        <taxon>Lactobacillales</taxon>
        <taxon>Streptococcaceae</taxon>
        <taxon>Streptococcus</taxon>
    </lineage>
</organism>
<accession>A0A0I6VCP1</accession>
<dbReference type="RefSeq" id="WP_000158460.1">
    <property type="nucleotide sequence ID" value="NZ_AP026922.1"/>
</dbReference>
<evidence type="ECO:0000256" key="2">
    <source>
        <dbReference type="ARBA" id="ARBA00004922"/>
    </source>
</evidence>
<evidence type="ECO:0000313" key="13">
    <source>
        <dbReference type="EMBL" id="CIV11815.1"/>
    </source>
</evidence>
<gene>
    <name evidence="13" type="primary">tagE</name>
    <name evidence="11" type="synonym">gtfA</name>
    <name evidence="13" type="ORF">ERS019316_00519</name>
</gene>
<protein>
    <recommendedName>
        <fullName evidence="11">UDP-N-acetylglucosamine--peptide N-acetylglucosaminyltransferase GtfA subunit</fullName>
        <ecNumber evidence="11">2.4.1.-</ecNumber>
    </recommendedName>
    <alternativeName>
        <fullName evidence="11">Glycosyltransferase GtfA</fullName>
    </alternativeName>
</protein>
<feature type="binding site" evidence="11">
    <location>
        <begin position="16"/>
        <end position="19"/>
    </location>
    <ligand>
        <name>UDP</name>
        <dbReference type="ChEBI" id="CHEBI:58223"/>
    </ligand>
</feature>
<reference evidence="13 14" key="1">
    <citation type="submission" date="2015-03" db="EMBL/GenBank/DDBJ databases">
        <authorList>
            <consortium name="Pathogen Informatics"/>
            <person name="Murphy D."/>
        </authorList>
    </citation>
    <scope>NUCLEOTIDE SEQUENCE [LARGE SCALE GENOMIC DNA]</scope>
    <source>
        <strain evidence="14">type strain: N</strain>
    </source>
</reference>
<dbReference type="FunFam" id="3.40.50.2000:FF:000209">
    <property type="entry name" value="UDP-N-acetylglucosamine--peptide N-acetylglucosaminyltransferase GtfA subunit"/>
    <property type="match status" value="1"/>
</dbReference>
<dbReference type="GO" id="GO:0016757">
    <property type="term" value="F:glycosyltransferase activity"/>
    <property type="evidence" value="ECO:0007669"/>
    <property type="project" value="UniProtKB-UniRule"/>
</dbReference>
<evidence type="ECO:0000256" key="1">
    <source>
        <dbReference type="ARBA" id="ARBA00004202"/>
    </source>
</evidence>
<evidence type="ECO:0000256" key="6">
    <source>
        <dbReference type="ARBA" id="ARBA00022676"/>
    </source>
</evidence>
<keyword evidence="7 11" id="KW-0808">Transferase</keyword>
<comment type="subcellular location">
    <subcellularLocation>
        <location evidence="1 11">Cell membrane</location>
        <topology evidence="1 11">Peripheral membrane protein</topology>
    </subcellularLocation>
    <subcellularLocation>
        <location evidence="11">Cytoplasm</location>
    </subcellularLocation>
    <text evidence="11">Cell membrane association requires GtfB.</text>
</comment>
<dbReference type="OMA" id="QFITCYL"/>
<dbReference type="GO" id="GO:0005886">
    <property type="term" value="C:plasma membrane"/>
    <property type="evidence" value="ECO:0007669"/>
    <property type="project" value="UniProtKB-SubCell"/>
</dbReference>
<dbReference type="FunFam" id="3.40.50.2000:FF:000196">
    <property type="entry name" value="UDP-N-acetylglucosamine--peptide N-acetylglucosaminyltransferase GtfA subunit"/>
    <property type="match status" value="1"/>
</dbReference>
<feature type="binding site" evidence="11">
    <location>
        <begin position="384"/>
        <end position="385"/>
    </location>
    <ligand>
        <name>UDP</name>
        <dbReference type="ChEBI" id="CHEBI:58223"/>
    </ligand>
</feature>
<keyword evidence="6 11" id="KW-0328">Glycosyltransferase</keyword>
<evidence type="ECO:0000256" key="7">
    <source>
        <dbReference type="ARBA" id="ARBA00022679"/>
    </source>
</evidence>
<comment type="similarity">
    <text evidence="3 11">Belongs to the glycosyltransferase group 1 family. Glycosyltransferase 4 subfamily.</text>
</comment>
<dbReference type="CDD" id="cd04949">
    <property type="entry name" value="GT4_GtfA-like"/>
    <property type="match status" value="1"/>
</dbReference>
<dbReference type="Pfam" id="PF13692">
    <property type="entry name" value="Glyco_trans_1_4"/>
    <property type="match status" value="1"/>
</dbReference>
<evidence type="ECO:0000256" key="3">
    <source>
        <dbReference type="ARBA" id="ARBA00009481"/>
    </source>
</evidence>
<proteinExistence type="inferred from homology"/>
<evidence type="ECO:0000256" key="11">
    <source>
        <dbReference type="HAMAP-Rule" id="MF_01472"/>
    </source>
</evidence>
<evidence type="ECO:0000313" key="14">
    <source>
        <dbReference type="Proteomes" id="UP000040910"/>
    </source>
</evidence>
<dbReference type="InterPro" id="IPR054396">
    <property type="entry name" value="GtfA_EBD"/>
</dbReference>
<comment type="pathway">
    <text evidence="2 11">Protein modification; protein glycosylation.</text>
</comment>
<dbReference type="EC" id="2.4.1.-" evidence="11"/>
<dbReference type="Proteomes" id="UP000040910">
    <property type="component" value="Unassembled WGS sequence"/>
</dbReference>
<keyword evidence="8 11" id="KW-0547">Nucleotide-binding</keyword>
<keyword evidence="9 11" id="KW-0472">Membrane</keyword>